<protein>
    <submittedName>
        <fullName evidence="2">Uncharacterized protein</fullName>
    </submittedName>
</protein>
<evidence type="ECO:0000313" key="3">
    <source>
        <dbReference type="Proteomes" id="UP000001055"/>
    </source>
</evidence>
<feature type="region of interest" description="Disordered" evidence="1">
    <location>
        <begin position="37"/>
        <end position="134"/>
    </location>
</feature>
<dbReference type="Proteomes" id="UP000001055">
    <property type="component" value="Unassembled WGS sequence"/>
</dbReference>
<proteinExistence type="predicted"/>
<gene>
    <name evidence="2" type="ORF">SNOG_11299</name>
</gene>
<dbReference type="KEGG" id="pno:SNOG_11299"/>
<organism evidence="2 3">
    <name type="scientific">Phaeosphaeria nodorum (strain SN15 / ATCC MYA-4574 / FGSC 10173)</name>
    <name type="common">Glume blotch fungus</name>
    <name type="synonym">Parastagonospora nodorum</name>
    <dbReference type="NCBI Taxonomy" id="321614"/>
    <lineage>
        <taxon>Eukaryota</taxon>
        <taxon>Fungi</taxon>
        <taxon>Dikarya</taxon>
        <taxon>Ascomycota</taxon>
        <taxon>Pezizomycotina</taxon>
        <taxon>Dothideomycetes</taxon>
        <taxon>Pleosporomycetidae</taxon>
        <taxon>Pleosporales</taxon>
        <taxon>Pleosporineae</taxon>
        <taxon>Phaeosphaeriaceae</taxon>
        <taxon>Parastagonospora</taxon>
    </lineage>
</organism>
<evidence type="ECO:0000256" key="1">
    <source>
        <dbReference type="SAM" id="MobiDB-lite"/>
    </source>
</evidence>
<reference evidence="3" key="1">
    <citation type="journal article" date="2007" name="Plant Cell">
        <title>Dothideomycete-plant interactions illuminated by genome sequencing and EST analysis of the wheat pathogen Stagonospora nodorum.</title>
        <authorList>
            <person name="Hane J.K."/>
            <person name="Lowe R.G."/>
            <person name="Solomon P.S."/>
            <person name="Tan K.C."/>
            <person name="Schoch C.L."/>
            <person name="Spatafora J.W."/>
            <person name="Crous P.W."/>
            <person name="Kodira C."/>
            <person name="Birren B.W."/>
            <person name="Galagan J.E."/>
            <person name="Torriani S.F."/>
            <person name="McDonald B.A."/>
            <person name="Oliver R.P."/>
        </authorList>
    </citation>
    <scope>NUCLEOTIDE SEQUENCE [LARGE SCALE GENOMIC DNA]</scope>
    <source>
        <strain evidence="3">SN15 / ATCC MYA-4574 / FGSC 10173</strain>
    </source>
</reference>
<dbReference type="AlphaFoldDB" id="Q0UAB5"/>
<feature type="compositionally biased region" description="Basic and acidic residues" evidence="1">
    <location>
        <begin position="94"/>
        <end position="110"/>
    </location>
</feature>
<feature type="compositionally biased region" description="Gly residues" evidence="1">
    <location>
        <begin position="116"/>
        <end position="134"/>
    </location>
</feature>
<dbReference type="VEuPathDB" id="FungiDB:JI435_112990"/>
<evidence type="ECO:0000313" key="2">
    <source>
        <dbReference type="EMBL" id="EAT81007.2"/>
    </source>
</evidence>
<dbReference type="RefSeq" id="XP_001801544.1">
    <property type="nucleotide sequence ID" value="XM_001801492.1"/>
</dbReference>
<feature type="compositionally biased region" description="Low complexity" evidence="1">
    <location>
        <begin position="56"/>
        <end position="73"/>
    </location>
</feature>
<name>Q0UAB5_PHANO</name>
<dbReference type="HOGENOM" id="CLU_1896960_0_0_1"/>
<sequence>MNLGTNTRVGGGSVLPSIHGTEAFARQQAAMLALASTPDSSFVEDNEAQREKIEEAAQQAQIQETAQHQQLQQQEDDEVTRADMVDAMNGQGDHTNETELVEEKEPEHVHVQSAGVGEGGEAVMGSIEGVGGGF</sequence>
<dbReference type="GeneID" id="5978452"/>
<accession>Q0UAB5</accession>
<dbReference type="InParanoid" id="Q0UAB5"/>
<dbReference type="EMBL" id="CH445343">
    <property type="protein sequence ID" value="EAT81007.2"/>
    <property type="molecule type" value="Genomic_DNA"/>
</dbReference>